<keyword evidence="4" id="KW-0548">Nucleotidyltransferase</keyword>
<evidence type="ECO:0000256" key="3">
    <source>
        <dbReference type="ARBA" id="ARBA00022679"/>
    </source>
</evidence>
<dbReference type="PANTHER" id="PTHR32248:SF4">
    <property type="entry name" value="RNA POLYMERASE SIGMA-54 FACTOR"/>
    <property type="match status" value="1"/>
</dbReference>
<dbReference type="PROSITE" id="PS00717">
    <property type="entry name" value="SIGMA54_1"/>
    <property type="match status" value="1"/>
</dbReference>
<evidence type="ECO:0000256" key="1">
    <source>
        <dbReference type="ARBA" id="ARBA00008798"/>
    </source>
</evidence>
<dbReference type="GO" id="GO:0000428">
    <property type="term" value="C:DNA-directed RNA polymerase complex"/>
    <property type="evidence" value="ECO:0007669"/>
    <property type="project" value="UniProtKB-KW"/>
</dbReference>
<organism evidence="11 12">
    <name type="scientific">Anaerosolibacter carboniphilus</name>
    <dbReference type="NCBI Taxonomy" id="1417629"/>
    <lineage>
        <taxon>Bacteria</taxon>
        <taxon>Bacillati</taxon>
        <taxon>Bacillota</taxon>
        <taxon>Clostridia</taxon>
        <taxon>Peptostreptococcales</taxon>
        <taxon>Thermotaleaceae</taxon>
        <taxon>Anaerosolibacter</taxon>
    </lineage>
</organism>
<evidence type="ECO:0000256" key="8">
    <source>
        <dbReference type="ARBA" id="ARBA00023163"/>
    </source>
</evidence>
<protein>
    <submittedName>
        <fullName evidence="11">RNA polymerase sigma-54 factor</fullName>
    </submittedName>
</protein>
<proteinExistence type="inferred from homology"/>
<dbReference type="PIRSF" id="PIRSF000774">
    <property type="entry name" value="RpoN"/>
    <property type="match status" value="1"/>
</dbReference>
<dbReference type="InterPro" id="IPR010982">
    <property type="entry name" value="Lambda_DNA-bd_dom_sf"/>
</dbReference>
<dbReference type="GO" id="GO:0006352">
    <property type="term" value="P:DNA-templated transcription initiation"/>
    <property type="evidence" value="ECO:0007669"/>
    <property type="project" value="InterPro"/>
</dbReference>
<dbReference type="InterPro" id="IPR007046">
    <property type="entry name" value="RNA_pol_sigma_54_core-bd"/>
</dbReference>
<evidence type="ECO:0000259" key="10">
    <source>
        <dbReference type="Pfam" id="PF04963"/>
    </source>
</evidence>
<dbReference type="PROSITE" id="PS50044">
    <property type="entry name" value="SIGMA54_3"/>
    <property type="match status" value="1"/>
</dbReference>
<dbReference type="InterPro" id="IPR000394">
    <property type="entry name" value="RNA_pol_sigma_54"/>
</dbReference>
<dbReference type="InterPro" id="IPR038709">
    <property type="entry name" value="RpoN_core-bd_sf"/>
</dbReference>
<dbReference type="GO" id="GO:0001216">
    <property type="term" value="F:DNA-binding transcription activator activity"/>
    <property type="evidence" value="ECO:0007669"/>
    <property type="project" value="InterPro"/>
</dbReference>
<dbReference type="Pfam" id="PF04963">
    <property type="entry name" value="Sigma54_CBD"/>
    <property type="match status" value="1"/>
</dbReference>
<keyword evidence="3" id="KW-0808">Transferase</keyword>
<evidence type="ECO:0000313" key="11">
    <source>
        <dbReference type="EMBL" id="MBB6214559.1"/>
    </source>
</evidence>
<evidence type="ECO:0000256" key="6">
    <source>
        <dbReference type="ARBA" id="ARBA00023082"/>
    </source>
</evidence>
<keyword evidence="2" id="KW-0240">DNA-directed RNA polymerase</keyword>
<dbReference type="PROSITE" id="PS00718">
    <property type="entry name" value="SIGMA54_2"/>
    <property type="match status" value="1"/>
</dbReference>
<accession>A0A841KWJ6</accession>
<dbReference type="NCBIfam" id="TIGR02395">
    <property type="entry name" value="rpoN_sigma"/>
    <property type="match status" value="1"/>
</dbReference>
<dbReference type="GO" id="GO:0003677">
    <property type="term" value="F:DNA binding"/>
    <property type="evidence" value="ECO:0007669"/>
    <property type="project" value="UniProtKB-KW"/>
</dbReference>
<dbReference type="Pfam" id="PF00309">
    <property type="entry name" value="Sigma54_AID"/>
    <property type="match status" value="1"/>
</dbReference>
<dbReference type="Gene3D" id="1.10.260.40">
    <property type="entry name" value="lambda repressor-like DNA-binding domains"/>
    <property type="match status" value="1"/>
</dbReference>
<evidence type="ECO:0000313" key="12">
    <source>
        <dbReference type="Proteomes" id="UP000579281"/>
    </source>
</evidence>
<dbReference type="Gene3D" id="1.10.10.60">
    <property type="entry name" value="Homeodomain-like"/>
    <property type="match status" value="1"/>
</dbReference>
<dbReference type="GO" id="GO:0016987">
    <property type="term" value="F:sigma factor activity"/>
    <property type="evidence" value="ECO:0007669"/>
    <property type="project" value="UniProtKB-KW"/>
</dbReference>
<feature type="domain" description="RNA polymerase sigma factor 54 DNA-binding" evidence="9">
    <location>
        <begin position="299"/>
        <end position="457"/>
    </location>
</feature>
<dbReference type="RefSeq" id="WP_184308116.1">
    <property type="nucleotide sequence ID" value="NZ_JACHEN010000003.1"/>
</dbReference>
<keyword evidence="8" id="KW-0804">Transcription</keyword>
<evidence type="ECO:0000256" key="4">
    <source>
        <dbReference type="ARBA" id="ARBA00022695"/>
    </source>
</evidence>
<dbReference type="Gene3D" id="1.10.10.1330">
    <property type="entry name" value="RNA polymerase sigma-54 factor, core-binding domain"/>
    <property type="match status" value="1"/>
</dbReference>
<dbReference type="EMBL" id="JACHEN010000003">
    <property type="protein sequence ID" value="MBB6214559.1"/>
    <property type="molecule type" value="Genomic_DNA"/>
</dbReference>
<reference evidence="11 12" key="1">
    <citation type="submission" date="2020-08" db="EMBL/GenBank/DDBJ databases">
        <title>Genomic Encyclopedia of Type Strains, Phase IV (KMG-IV): sequencing the most valuable type-strain genomes for metagenomic binning, comparative biology and taxonomic classification.</title>
        <authorList>
            <person name="Goeker M."/>
        </authorList>
    </citation>
    <scope>NUCLEOTIDE SEQUENCE [LARGE SCALE GENOMIC DNA]</scope>
    <source>
        <strain evidence="11 12">DSM 103526</strain>
    </source>
</reference>
<dbReference type="AlphaFoldDB" id="A0A841KWJ6"/>
<evidence type="ECO:0000256" key="7">
    <source>
        <dbReference type="ARBA" id="ARBA00023125"/>
    </source>
</evidence>
<keyword evidence="12" id="KW-1185">Reference proteome</keyword>
<dbReference type="InterPro" id="IPR007634">
    <property type="entry name" value="RNA_pol_sigma_54_DNA-bd"/>
</dbReference>
<evidence type="ECO:0000256" key="2">
    <source>
        <dbReference type="ARBA" id="ARBA00022478"/>
    </source>
</evidence>
<dbReference type="PRINTS" id="PR00045">
    <property type="entry name" value="SIGMA54FCT"/>
</dbReference>
<dbReference type="Pfam" id="PF04552">
    <property type="entry name" value="Sigma54_DBD"/>
    <property type="match status" value="1"/>
</dbReference>
<name>A0A841KWJ6_9FIRM</name>
<feature type="domain" description="RNA polymerase sigma factor 54 core-binding" evidence="10">
    <location>
        <begin position="96"/>
        <end position="284"/>
    </location>
</feature>
<keyword evidence="5" id="KW-0805">Transcription regulation</keyword>
<evidence type="ECO:0000259" key="9">
    <source>
        <dbReference type="Pfam" id="PF04552"/>
    </source>
</evidence>
<keyword evidence="7" id="KW-0238">DNA-binding</keyword>
<comment type="similarity">
    <text evidence="1">Belongs to the sigma-54 factor family.</text>
</comment>
<dbReference type="Proteomes" id="UP000579281">
    <property type="component" value="Unassembled WGS sequence"/>
</dbReference>
<keyword evidence="6" id="KW-0731">Sigma factor</keyword>
<sequence length="458" mass="52769">MKIGFHLNIEQIQKLVMTPELKQAIQILQFNTQELSQFIDEQLLTNPLLDIASPQESEMTKNTSKEEVDWKEYFREYDDISYKQSNYNKDKEEVSIEQFLFNDTTLTEHLMFQLQFSILKKRHYSIGKFIIESLDRNGYLMTPLSEIAEVFHESEETVENVLAVIQSFDPFGIAARDLKECLLIQIKQQGVEDEKVFEVVAHHLDDIANNRLAIIAKNLNITTAVVQEIADFIKTLEPKPGRVFGSANDVKYITPDVTVEKIDGEYVVIVNDTSAPRLLINQFYRSMLMNEEKDSSTSKFITDKLNSAMWLVKSIEQRRQTIYKVVKAIIDYQIDFFEGGKKWLRPLTLKQIADEVGVHESTVSRAVNGKYMQSPRGVFELKFFFSSGVSNQEGDGLASESIKSMIQEMIDKENPKKPLSDQLIADLLQNKGINISRRTVAKYRDEMNIQASSKRKRF</sequence>
<dbReference type="GO" id="GO:0016779">
    <property type="term" value="F:nucleotidyltransferase activity"/>
    <property type="evidence" value="ECO:0007669"/>
    <property type="project" value="UniProtKB-KW"/>
</dbReference>
<comment type="caution">
    <text evidence="11">The sequence shown here is derived from an EMBL/GenBank/DDBJ whole genome shotgun (WGS) entry which is preliminary data.</text>
</comment>
<gene>
    <name evidence="11" type="ORF">HNQ80_000642</name>
</gene>
<evidence type="ECO:0000256" key="5">
    <source>
        <dbReference type="ARBA" id="ARBA00023015"/>
    </source>
</evidence>
<dbReference type="PANTHER" id="PTHR32248">
    <property type="entry name" value="RNA POLYMERASE SIGMA-54 FACTOR"/>
    <property type="match status" value="1"/>
</dbReference>